<accession>A0A173SQ35</accession>
<reference evidence="1 2" key="1">
    <citation type="submission" date="2015-09" db="EMBL/GenBank/DDBJ databases">
        <authorList>
            <consortium name="Pathogen Informatics"/>
        </authorList>
    </citation>
    <scope>NUCLEOTIDE SEQUENCE [LARGE SCALE GENOMIC DNA]</scope>
    <source>
        <strain evidence="1 2">2789STDY5834959</strain>
    </source>
</reference>
<protein>
    <submittedName>
        <fullName evidence="1">Uncharacterized protein</fullName>
    </submittedName>
</protein>
<dbReference type="Proteomes" id="UP000095553">
    <property type="component" value="Unassembled WGS sequence"/>
</dbReference>
<gene>
    <name evidence="1" type="ORF">ERS852571_01422</name>
</gene>
<proteinExistence type="predicted"/>
<evidence type="ECO:0000313" key="1">
    <source>
        <dbReference type="EMBL" id="CUM92582.1"/>
    </source>
</evidence>
<dbReference type="EMBL" id="CYXY01000007">
    <property type="protein sequence ID" value="CUM92582.1"/>
    <property type="molecule type" value="Genomic_DNA"/>
</dbReference>
<evidence type="ECO:0000313" key="2">
    <source>
        <dbReference type="Proteomes" id="UP000095553"/>
    </source>
</evidence>
<sequence>MKKKYESPRAVADLFYPEESISSCYNIACEYGIMGGEKGIHAPNAFTLDGVTIPGDLGADDTHGKLSAGSGCGWAENQIAEVDSNGKVTALKEVNVMNHKILDCDVIKQDGDTVYWTTQSGKNRLWSHMGKIGPKSGSHPNML</sequence>
<dbReference type="RefSeq" id="WP_055072777.1">
    <property type="nucleotide sequence ID" value="NZ_CYXY01000007.1"/>
</dbReference>
<organism evidence="1 2">
    <name type="scientific">Anaerostipes hadrus</name>
    <dbReference type="NCBI Taxonomy" id="649756"/>
    <lineage>
        <taxon>Bacteria</taxon>
        <taxon>Bacillati</taxon>
        <taxon>Bacillota</taxon>
        <taxon>Clostridia</taxon>
        <taxon>Lachnospirales</taxon>
        <taxon>Lachnospiraceae</taxon>
        <taxon>Anaerostipes</taxon>
    </lineage>
</organism>
<dbReference type="AlphaFoldDB" id="A0A173SQ35"/>
<name>A0A173SQ35_ANAHA</name>